<gene>
    <name evidence="2" type="ORF">PXEA_LOCUS31692</name>
</gene>
<feature type="region of interest" description="Disordered" evidence="1">
    <location>
        <begin position="35"/>
        <end position="58"/>
    </location>
</feature>
<evidence type="ECO:0000313" key="3">
    <source>
        <dbReference type="Proteomes" id="UP000784294"/>
    </source>
</evidence>
<evidence type="ECO:0000313" key="2">
    <source>
        <dbReference type="EMBL" id="VEL38252.1"/>
    </source>
</evidence>
<proteinExistence type="predicted"/>
<dbReference type="EMBL" id="CAAALY010257361">
    <property type="protein sequence ID" value="VEL38252.1"/>
    <property type="molecule type" value="Genomic_DNA"/>
</dbReference>
<sequence length="205" mass="22225">MLALLNESNESAYPKSLIACLSRLTCAYSFKARSPHSSTSLANSSLRSASPSSSVDSINSAYGRKHNDLISPQLTLSPPATLNKLETPQLFSDRQLDLFSSAPLLHKLSAKESTNHQLSVSDSGGSKISLINCIEESTISGPSCGQNFNNSSTPQGEDHLPDNSFNPLSESTFQLRVSTFSFLVLLVCIFFKNVDVSLRQLFTSM</sequence>
<accession>A0A448XJM1</accession>
<evidence type="ECO:0000256" key="1">
    <source>
        <dbReference type="SAM" id="MobiDB-lite"/>
    </source>
</evidence>
<dbReference type="AlphaFoldDB" id="A0A448XJM1"/>
<dbReference type="Proteomes" id="UP000784294">
    <property type="component" value="Unassembled WGS sequence"/>
</dbReference>
<organism evidence="2 3">
    <name type="scientific">Protopolystoma xenopodis</name>
    <dbReference type="NCBI Taxonomy" id="117903"/>
    <lineage>
        <taxon>Eukaryota</taxon>
        <taxon>Metazoa</taxon>
        <taxon>Spiralia</taxon>
        <taxon>Lophotrochozoa</taxon>
        <taxon>Platyhelminthes</taxon>
        <taxon>Monogenea</taxon>
        <taxon>Polyopisthocotylea</taxon>
        <taxon>Polystomatidea</taxon>
        <taxon>Polystomatidae</taxon>
        <taxon>Protopolystoma</taxon>
    </lineage>
</organism>
<reference evidence="2" key="1">
    <citation type="submission" date="2018-11" db="EMBL/GenBank/DDBJ databases">
        <authorList>
            <consortium name="Pathogen Informatics"/>
        </authorList>
    </citation>
    <scope>NUCLEOTIDE SEQUENCE</scope>
</reference>
<protein>
    <submittedName>
        <fullName evidence="2">Uncharacterized protein</fullName>
    </submittedName>
</protein>
<keyword evidence="3" id="KW-1185">Reference proteome</keyword>
<comment type="caution">
    <text evidence="2">The sequence shown here is derived from an EMBL/GenBank/DDBJ whole genome shotgun (WGS) entry which is preliminary data.</text>
</comment>
<name>A0A448XJM1_9PLAT</name>